<reference evidence="2" key="1">
    <citation type="submission" date="2021-01" db="EMBL/GenBank/DDBJ databases">
        <title>Modified the classification status of verrucomicrobia.</title>
        <authorList>
            <person name="Feng X."/>
        </authorList>
    </citation>
    <scope>NUCLEOTIDE SEQUENCE</scope>
    <source>
        <strain evidence="2">KCTC 22041</strain>
    </source>
</reference>
<feature type="transmembrane region" description="Helical" evidence="1">
    <location>
        <begin position="315"/>
        <end position="336"/>
    </location>
</feature>
<keyword evidence="3" id="KW-1185">Reference proteome</keyword>
<proteinExistence type="predicted"/>
<feature type="transmembrane region" description="Helical" evidence="1">
    <location>
        <begin position="427"/>
        <end position="447"/>
    </location>
</feature>
<evidence type="ECO:0000313" key="2">
    <source>
        <dbReference type="EMBL" id="MBK1881638.1"/>
    </source>
</evidence>
<keyword evidence="1" id="KW-0812">Transmembrane</keyword>
<protein>
    <recommendedName>
        <fullName evidence="4">DUF3592 domain-containing protein</fullName>
    </recommendedName>
</protein>
<dbReference type="Proteomes" id="UP000603141">
    <property type="component" value="Unassembled WGS sequence"/>
</dbReference>
<name>A0A934S499_9BACT</name>
<dbReference type="EMBL" id="JAENIJ010000005">
    <property type="protein sequence ID" value="MBK1881638.1"/>
    <property type="molecule type" value="Genomic_DNA"/>
</dbReference>
<comment type="caution">
    <text evidence="2">The sequence shown here is derived from an EMBL/GenBank/DDBJ whole genome shotgun (WGS) entry which is preliminary data.</text>
</comment>
<keyword evidence="1" id="KW-0472">Membrane</keyword>
<evidence type="ECO:0000313" key="3">
    <source>
        <dbReference type="Proteomes" id="UP000603141"/>
    </source>
</evidence>
<sequence length="539" mass="61162">MSDSDLKGDPELMEFLQSAPPRLVPAGFTKAIPDRKEVWGKVIFGAMFLILGSVFTLIFVPKNYIQQLSILRGPSTEVVGTVLDSTETSQSENEVKVWETTFQYRAEDGKEREGTVFRTGGGWDPNDRVRVIYLNRDPEKALIKGTRLDPFGPAASFVLIFPIAGLGLLLTAFKGRKRNKKLLRDGWVAQAMVADINKQSLRVNGRFRHTIQFVRLDDAQEMKWVTYDTAKIELCYRKREANEAVTLLYDPKEPKKIDLPEAWGKTFSISSHDYLEKTKSGTIAKPLQVAPWIDDFLNSPVPRKLPSKLRWNTPYLVRTSIPTIMGIGIFLTGAIFSSKLVSWNWVMKSRLDATAVATVVREEDGVDFISIPVIRVKYSFEDQYGYTHQSVVYTVGKGHPPGIQINVKYDRDHPEASLPDGFWIERANLIGIFLLIFPAIGLCMLVIPHAAESRRFRVLRHGTVEVAKIVRIEDTGKTENYQAVFAIWIQPINGMSEIRYETMKEKELKYAMRALDLGETIRVLIDPKHPKVCVLPETW</sequence>
<evidence type="ECO:0000256" key="1">
    <source>
        <dbReference type="SAM" id="Phobius"/>
    </source>
</evidence>
<dbReference type="RefSeq" id="WP_200268017.1">
    <property type="nucleotide sequence ID" value="NZ_JAENIJ010000005.1"/>
</dbReference>
<feature type="transmembrane region" description="Helical" evidence="1">
    <location>
        <begin position="154"/>
        <end position="173"/>
    </location>
</feature>
<gene>
    <name evidence="2" type="ORF">JIN85_04390</name>
</gene>
<dbReference type="AlphaFoldDB" id="A0A934S499"/>
<keyword evidence="1" id="KW-1133">Transmembrane helix</keyword>
<organism evidence="2 3">
    <name type="scientific">Luteolibacter pohnpeiensis</name>
    <dbReference type="NCBI Taxonomy" id="454153"/>
    <lineage>
        <taxon>Bacteria</taxon>
        <taxon>Pseudomonadati</taxon>
        <taxon>Verrucomicrobiota</taxon>
        <taxon>Verrucomicrobiia</taxon>
        <taxon>Verrucomicrobiales</taxon>
        <taxon>Verrucomicrobiaceae</taxon>
        <taxon>Luteolibacter</taxon>
    </lineage>
</organism>
<feature type="transmembrane region" description="Helical" evidence="1">
    <location>
        <begin position="38"/>
        <end position="60"/>
    </location>
</feature>
<evidence type="ECO:0008006" key="4">
    <source>
        <dbReference type="Google" id="ProtNLM"/>
    </source>
</evidence>
<accession>A0A934S499</accession>